<dbReference type="InterPro" id="IPR023996">
    <property type="entry name" value="TonB-dep_OMP_SusC/RagA"/>
</dbReference>
<keyword evidence="6" id="KW-1185">Reference proteome</keyword>
<evidence type="ECO:0000256" key="1">
    <source>
        <dbReference type="ARBA" id="ARBA00004442"/>
    </source>
</evidence>
<dbReference type="Pfam" id="PF00593">
    <property type="entry name" value="TonB_dep_Rec_b-barrel"/>
    <property type="match status" value="1"/>
</dbReference>
<evidence type="ECO:0000259" key="4">
    <source>
        <dbReference type="Pfam" id="PF00593"/>
    </source>
</evidence>
<name>A0ABS9J7S7_9FLAO</name>
<sequence length="584" mass="66302">PPNAPSLYNDNGELNWADNTWDNPMADFYQTYTSKIETFNANAHLSYEFIKGLKGILNAGYNTMNIYEVQTTPQSSYNPNTLGNRRTSTVNTGGRSTWILEPQLAYEKSWGEHRLQAMVGGTFQKSVDRTLVVRGTGYTSDLMLENLQGASEVQVRRSQENIYEYKAGFIRLNYNYNQRYIINLTGRRDGSSRFGPGKAFANFGAVGLAWLFSNEDFINKGLPFLSFGKLRGSYGTNGSDQIGDYQFMDLWQTSIYPYQGVSGLTPIRAKNADFGWETNRKLEFAIELGFFNDRIFLTTNYFRNRTGNQLVGLPLPGITGFNSVQANLPATIENTGWEFQLQTDNIRGANFNWHTNFNISVLRNNLLEYPNLDQSPYARSYTIGHSLLDTKNYEFYGVNPDTGVYEVKDQNDDGRITTSDDLISTGDIGIDFFGGLDNSFEYKLWDLSFFFQFVKQRQYNSMLAFSTPGFISNQPVAVLERWQSPGDVTDVQKLTSTYGDAYFAYYDALTSNYTREDTSFIRLRNISLSYTLPKNTLPGMDMRLYVLGQNLFTITGYSGLNPEFSSSTSLPTLRQYMLGVQLTF</sequence>
<evidence type="ECO:0000256" key="2">
    <source>
        <dbReference type="ARBA" id="ARBA00023136"/>
    </source>
</evidence>
<comment type="subcellular location">
    <subcellularLocation>
        <location evidence="1">Cell outer membrane</location>
    </subcellularLocation>
</comment>
<dbReference type="InterPro" id="IPR036942">
    <property type="entry name" value="Beta-barrel_TonB_sf"/>
</dbReference>
<evidence type="ECO:0000313" key="5">
    <source>
        <dbReference type="EMBL" id="MCF8716398.1"/>
    </source>
</evidence>
<dbReference type="Gene3D" id="2.40.170.20">
    <property type="entry name" value="TonB-dependent receptor, beta-barrel domain"/>
    <property type="match status" value="1"/>
</dbReference>
<feature type="domain" description="TonB-dependent receptor-like beta-barrel" evidence="4">
    <location>
        <begin position="10"/>
        <end position="550"/>
    </location>
</feature>
<gene>
    <name evidence="5" type="ORF">JM658_16325</name>
</gene>
<dbReference type="SUPFAM" id="SSF56935">
    <property type="entry name" value="Porins"/>
    <property type="match status" value="1"/>
</dbReference>
<organism evidence="5 6">
    <name type="scientific">Joostella atrarenae</name>
    <dbReference type="NCBI Taxonomy" id="679257"/>
    <lineage>
        <taxon>Bacteria</taxon>
        <taxon>Pseudomonadati</taxon>
        <taxon>Bacteroidota</taxon>
        <taxon>Flavobacteriia</taxon>
        <taxon>Flavobacteriales</taxon>
        <taxon>Flavobacteriaceae</taxon>
        <taxon>Joostella</taxon>
    </lineage>
</organism>
<evidence type="ECO:0000256" key="3">
    <source>
        <dbReference type="ARBA" id="ARBA00023237"/>
    </source>
</evidence>
<dbReference type="EMBL" id="JAETXX010000017">
    <property type="protein sequence ID" value="MCF8716398.1"/>
    <property type="molecule type" value="Genomic_DNA"/>
</dbReference>
<proteinExistence type="predicted"/>
<dbReference type="Proteomes" id="UP000829517">
    <property type="component" value="Unassembled WGS sequence"/>
</dbReference>
<accession>A0ABS9J7S7</accession>
<comment type="caution">
    <text evidence="5">The sequence shown here is derived from an EMBL/GenBank/DDBJ whole genome shotgun (WGS) entry which is preliminary data.</text>
</comment>
<dbReference type="InterPro" id="IPR000531">
    <property type="entry name" value="Beta-barrel_TonB"/>
</dbReference>
<keyword evidence="3" id="KW-0998">Cell outer membrane</keyword>
<evidence type="ECO:0000313" key="6">
    <source>
        <dbReference type="Proteomes" id="UP000829517"/>
    </source>
</evidence>
<dbReference type="NCBIfam" id="TIGR04056">
    <property type="entry name" value="OMP_RagA_SusC"/>
    <property type="match status" value="1"/>
</dbReference>
<dbReference type="RefSeq" id="WP_236960814.1">
    <property type="nucleotide sequence ID" value="NZ_JAETXX010000017.1"/>
</dbReference>
<keyword evidence="2" id="KW-0472">Membrane</keyword>
<feature type="non-terminal residue" evidence="5">
    <location>
        <position position="1"/>
    </location>
</feature>
<reference evidence="5 6" key="1">
    <citation type="submission" date="2021-01" db="EMBL/GenBank/DDBJ databases">
        <title>Genome sequencing of Joostella atrarenae M1-2 (= KCTC 23194).</title>
        <authorList>
            <person name="Zakaria M.R."/>
            <person name="Lam M.Q."/>
            <person name="Chong C.S."/>
        </authorList>
    </citation>
    <scope>NUCLEOTIDE SEQUENCE [LARGE SCALE GENOMIC DNA]</scope>
    <source>
        <strain evidence="5 6">M1-2</strain>
    </source>
</reference>
<protein>
    <submittedName>
        <fullName evidence="5">SusC/RagA family TonB-linked outer membrane protein</fullName>
    </submittedName>
</protein>